<feature type="region of interest" description="Disordered" evidence="1">
    <location>
        <begin position="236"/>
        <end position="369"/>
    </location>
</feature>
<reference evidence="2 3" key="1">
    <citation type="journal article" date="2013" name="Curr. Biol.">
        <title>The Genome of the Foraminiferan Reticulomyxa filosa.</title>
        <authorList>
            <person name="Glockner G."/>
            <person name="Hulsmann N."/>
            <person name="Schleicher M."/>
            <person name="Noegel A.A."/>
            <person name="Eichinger L."/>
            <person name="Gallinger C."/>
            <person name="Pawlowski J."/>
            <person name="Sierra R."/>
            <person name="Euteneuer U."/>
            <person name="Pillet L."/>
            <person name="Moustafa A."/>
            <person name="Platzer M."/>
            <person name="Groth M."/>
            <person name="Szafranski K."/>
            <person name="Schliwa M."/>
        </authorList>
    </citation>
    <scope>NUCLEOTIDE SEQUENCE [LARGE SCALE GENOMIC DNA]</scope>
</reference>
<evidence type="ECO:0000256" key="1">
    <source>
        <dbReference type="SAM" id="MobiDB-lite"/>
    </source>
</evidence>
<feature type="compositionally biased region" description="Polar residues" evidence="1">
    <location>
        <begin position="246"/>
        <end position="257"/>
    </location>
</feature>
<accession>X6NXD5</accession>
<name>X6NXD5_RETFI</name>
<comment type="caution">
    <text evidence="2">The sequence shown here is derived from an EMBL/GenBank/DDBJ whole genome shotgun (WGS) entry which is preliminary data.</text>
</comment>
<proteinExistence type="predicted"/>
<feature type="non-terminal residue" evidence="2">
    <location>
        <position position="369"/>
    </location>
</feature>
<gene>
    <name evidence="2" type="ORF">RFI_06157</name>
</gene>
<organism evidence="2 3">
    <name type="scientific">Reticulomyxa filosa</name>
    <dbReference type="NCBI Taxonomy" id="46433"/>
    <lineage>
        <taxon>Eukaryota</taxon>
        <taxon>Sar</taxon>
        <taxon>Rhizaria</taxon>
        <taxon>Retaria</taxon>
        <taxon>Foraminifera</taxon>
        <taxon>Monothalamids</taxon>
        <taxon>Reticulomyxidae</taxon>
        <taxon>Reticulomyxa</taxon>
    </lineage>
</organism>
<evidence type="ECO:0000313" key="3">
    <source>
        <dbReference type="Proteomes" id="UP000023152"/>
    </source>
</evidence>
<keyword evidence="3" id="KW-1185">Reference proteome</keyword>
<sequence>MRQILYHFFPFEFQKLVCQKDELKCTATKKKKERARVYNKTVASDEGMSEVNPPRYCFGDEVKLKDNSCGKIIYIGTLGLKNVYYGVEQLLEAAAAPSNTSKKSVSNGNASVDEVDASEMISLKMEQYAPSPKHKAYKFVVGSSIQKMVKKCDSEREKIPRKVTIGTNLTHNKKKYKVVAIKHPKVVTNVDSNGNEKSRTKGKVSCVYELENGVHLTNVQVVSQLRVKTPELEPLPFGKRTKRTKSLSLHFSQSNPAKTPDLQDDEKYHQVARSKYGQSKQALSFNSTKGPIFRQNSRKMSSSIMPISRNSKLNPKGVTRPVKENATMNANSPQSGQSSFDDLLQVKTRLDKEPSVPTRVDAAAGQQKQ</sequence>
<dbReference type="Proteomes" id="UP000023152">
    <property type="component" value="Unassembled WGS sequence"/>
</dbReference>
<protein>
    <submittedName>
        <fullName evidence="2">Uncharacterized protein</fullName>
    </submittedName>
</protein>
<feature type="compositionally biased region" description="Polar residues" evidence="1">
    <location>
        <begin position="276"/>
        <end position="313"/>
    </location>
</feature>
<feature type="compositionally biased region" description="Polar residues" evidence="1">
    <location>
        <begin position="326"/>
        <end position="340"/>
    </location>
</feature>
<dbReference type="EMBL" id="ASPP01005206">
    <property type="protein sequence ID" value="ETO30965.1"/>
    <property type="molecule type" value="Genomic_DNA"/>
</dbReference>
<evidence type="ECO:0000313" key="2">
    <source>
        <dbReference type="EMBL" id="ETO30965.1"/>
    </source>
</evidence>
<dbReference type="AlphaFoldDB" id="X6NXD5"/>